<comment type="caution">
    <text evidence="6">The sequence shown here is derived from an EMBL/GenBank/DDBJ whole genome shotgun (WGS) entry which is preliminary data.</text>
</comment>
<protein>
    <recommendedName>
        <fullName evidence="8">Bile acid:sodium symporter family protein</fullName>
    </recommendedName>
</protein>
<dbReference type="Gene3D" id="1.20.1530.20">
    <property type="match status" value="1"/>
</dbReference>
<organism evidence="6 7">
    <name type="scientific">Nonomuraea salmonea</name>
    <dbReference type="NCBI Taxonomy" id="46181"/>
    <lineage>
        <taxon>Bacteria</taxon>
        <taxon>Bacillati</taxon>
        <taxon>Actinomycetota</taxon>
        <taxon>Actinomycetes</taxon>
        <taxon>Streptosporangiales</taxon>
        <taxon>Streptosporangiaceae</taxon>
        <taxon>Nonomuraea</taxon>
    </lineage>
</organism>
<feature type="transmembrane region" description="Helical" evidence="5">
    <location>
        <begin position="250"/>
        <end position="271"/>
    </location>
</feature>
<keyword evidence="3 5" id="KW-1133">Transmembrane helix</keyword>
<feature type="transmembrane region" description="Helical" evidence="5">
    <location>
        <begin position="68"/>
        <end position="88"/>
    </location>
</feature>
<accession>A0ABV5P2P6</accession>
<comment type="subcellular location">
    <subcellularLocation>
        <location evidence="1">Membrane</location>
        <topology evidence="1">Multi-pass membrane protein</topology>
    </subcellularLocation>
</comment>
<evidence type="ECO:0000256" key="5">
    <source>
        <dbReference type="SAM" id="Phobius"/>
    </source>
</evidence>
<dbReference type="Proteomes" id="UP001589568">
    <property type="component" value="Unassembled WGS sequence"/>
</dbReference>
<dbReference type="PANTHER" id="PTHR10361:SF28">
    <property type="entry name" value="P3 PROTEIN-RELATED"/>
    <property type="match status" value="1"/>
</dbReference>
<feature type="transmembrane region" description="Helical" evidence="5">
    <location>
        <begin position="38"/>
        <end position="62"/>
    </location>
</feature>
<keyword evidence="2 5" id="KW-0812">Transmembrane</keyword>
<feature type="transmembrane region" description="Helical" evidence="5">
    <location>
        <begin position="193"/>
        <end position="213"/>
    </location>
</feature>
<evidence type="ECO:0000256" key="3">
    <source>
        <dbReference type="ARBA" id="ARBA00022989"/>
    </source>
</evidence>
<sequence>MDSPLITLPLVVLLLATMLTVGTSLTPPGLAALLRRPFALTAAVLVNVVAVPAIAVLLVRLLSLDGAIAYGVILAAAAPGGGTGALLTYHARGDLALGVSLQGTLAVLGLLAVPAWSLAAPYAGAPVGGGAGLQVVAMLLAQLIPLAAGMWLRARAPGTAERVQKVSRRVADVLLVTSTLSILATTADRLTGIPASGWAAFALLTLLSLAAYAAPGLDSPEARRAAAMTTIIRNLSLALLVAGLSADAALVSLIVLAYGLVMYAVAGLALAPLRRTARLGKDFAR</sequence>
<dbReference type="RefSeq" id="WP_345406720.1">
    <property type="nucleotide sequence ID" value="NZ_BAAAXS010000001.1"/>
</dbReference>
<keyword evidence="7" id="KW-1185">Reference proteome</keyword>
<keyword evidence="4 5" id="KW-0472">Membrane</keyword>
<evidence type="ECO:0008006" key="8">
    <source>
        <dbReference type="Google" id="ProtNLM"/>
    </source>
</evidence>
<dbReference type="PANTHER" id="PTHR10361">
    <property type="entry name" value="SODIUM-BILE ACID COTRANSPORTER"/>
    <property type="match status" value="1"/>
</dbReference>
<dbReference type="InterPro" id="IPR038770">
    <property type="entry name" value="Na+/solute_symporter_sf"/>
</dbReference>
<dbReference type="InterPro" id="IPR004710">
    <property type="entry name" value="Bilac:Na_transpt"/>
</dbReference>
<feature type="transmembrane region" description="Helical" evidence="5">
    <location>
        <begin position="131"/>
        <end position="149"/>
    </location>
</feature>
<proteinExistence type="predicted"/>
<gene>
    <name evidence="6" type="ORF">ACFFR3_45070</name>
</gene>
<evidence type="ECO:0000256" key="1">
    <source>
        <dbReference type="ARBA" id="ARBA00004141"/>
    </source>
</evidence>
<evidence type="ECO:0000313" key="6">
    <source>
        <dbReference type="EMBL" id="MFB9476706.1"/>
    </source>
</evidence>
<evidence type="ECO:0000256" key="4">
    <source>
        <dbReference type="ARBA" id="ARBA00023136"/>
    </source>
</evidence>
<name>A0ABV5P2P6_9ACTN</name>
<dbReference type="InterPro" id="IPR002657">
    <property type="entry name" value="BilAc:Na_symport/Acr3"/>
</dbReference>
<feature type="transmembrane region" description="Helical" evidence="5">
    <location>
        <begin position="95"/>
        <end position="119"/>
    </location>
</feature>
<feature type="transmembrane region" description="Helical" evidence="5">
    <location>
        <begin position="6"/>
        <end position="26"/>
    </location>
</feature>
<reference evidence="6 7" key="1">
    <citation type="submission" date="2024-09" db="EMBL/GenBank/DDBJ databases">
        <authorList>
            <person name="Sun Q."/>
            <person name="Mori K."/>
        </authorList>
    </citation>
    <scope>NUCLEOTIDE SEQUENCE [LARGE SCALE GENOMIC DNA]</scope>
    <source>
        <strain evidence="6 7">JCM 3324</strain>
    </source>
</reference>
<evidence type="ECO:0000313" key="7">
    <source>
        <dbReference type="Proteomes" id="UP001589568"/>
    </source>
</evidence>
<evidence type="ECO:0000256" key="2">
    <source>
        <dbReference type="ARBA" id="ARBA00022692"/>
    </source>
</evidence>
<dbReference type="EMBL" id="JBHMCF010000053">
    <property type="protein sequence ID" value="MFB9476706.1"/>
    <property type="molecule type" value="Genomic_DNA"/>
</dbReference>
<dbReference type="Pfam" id="PF01758">
    <property type="entry name" value="SBF"/>
    <property type="match status" value="1"/>
</dbReference>